<sequence length="156" mass="17732">MKKIMAFIVLGISGCGVSQPNNLDISMYPKAEKNQIQHTITLEPLKNEENYKVELFLAKEMMLDCNYHSLPATFVKKDVKGWGYSYYQVQTDGNIRSTMMACPESKAKKGEVLSQGFLQNYNSKLPLVVYSPKGYGVKYRVWSTTVDKKNATKIEK</sequence>
<dbReference type="PANTHER" id="PTHR35890">
    <property type="match status" value="1"/>
</dbReference>
<name>A0A1H7VMW0_9PAST</name>
<dbReference type="InterPro" id="IPR036198">
    <property type="entry name" value="Ecotin_sf"/>
</dbReference>
<dbReference type="GeneID" id="83544400"/>
<dbReference type="Gene3D" id="2.60.40.550">
    <property type="entry name" value="Ecotin"/>
    <property type="match status" value="1"/>
</dbReference>
<gene>
    <name evidence="2" type="ORF">SAMN05444853_10538</name>
</gene>
<dbReference type="SUPFAM" id="SSF49772">
    <property type="entry name" value="Ecotin, trypsin inhibitor"/>
    <property type="match status" value="1"/>
</dbReference>
<reference evidence="3" key="1">
    <citation type="submission" date="2016-10" db="EMBL/GenBank/DDBJ databases">
        <authorList>
            <person name="Varghese N."/>
            <person name="Submissions S."/>
        </authorList>
    </citation>
    <scope>NUCLEOTIDE SEQUENCE [LARGE SCALE GENOMIC DNA]</scope>
    <source>
        <strain evidence="3">DSM 24204</strain>
    </source>
</reference>
<dbReference type="EMBL" id="FOBN01000005">
    <property type="protein sequence ID" value="SEM10490.1"/>
    <property type="molecule type" value="Genomic_DNA"/>
</dbReference>
<dbReference type="Pfam" id="PF03974">
    <property type="entry name" value="Ecotin"/>
    <property type="match status" value="1"/>
</dbReference>
<dbReference type="PANTHER" id="PTHR35890:SF3">
    <property type="entry name" value="ECOTIN"/>
    <property type="match status" value="1"/>
</dbReference>
<dbReference type="PROSITE" id="PS51257">
    <property type="entry name" value="PROKAR_LIPOPROTEIN"/>
    <property type="match status" value="1"/>
</dbReference>
<dbReference type="RefSeq" id="WP_090920886.1">
    <property type="nucleotide sequence ID" value="NZ_CP016180.1"/>
</dbReference>
<dbReference type="Proteomes" id="UP000198883">
    <property type="component" value="Unassembled WGS sequence"/>
</dbReference>
<dbReference type="InterPro" id="IPR005658">
    <property type="entry name" value="Prot_inh_ecotin"/>
</dbReference>
<organism evidence="2 3">
    <name type="scientific">Phocoenobacter skyensis</name>
    <dbReference type="NCBI Taxonomy" id="97481"/>
    <lineage>
        <taxon>Bacteria</taxon>
        <taxon>Pseudomonadati</taxon>
        <taxon>Pseudomonadota</taxon>
        <taxon>Gammaproteobacteria</taxon>
        <taxon>Pasteurellales</taxon>
        <taxon>Pasteurellaceae</taxon>
        <taxon>Phocoenobacter</taxon>
    </lineage>
</organism>
<evidence type="ECO:0000256" key="1">
    <source>
        <dbReference type="ARBA" id="ARBA00010558"/>
    </source>
</evidence>
<comment type="similarity">
    <text evidence="1">Belongs to the protease inhibitor I11 (ecotin) family.</text>
</comment>
<protein>
    <submittedName>
        <fullName evidence="2">Ecotin</fullName>
    </submittedName>
</protein>
<accession>A0A1H7VMW0</accession>
<evidence type="ECO:0000313" key="2">
    <source>
        <dbReference type="EMBL" id="SEM10490.1"/>
    </source>
</evidence>
<dbReference type="STRING" id="97481.SAMN05444853_10538"/>
<dbReference type="GO" id="GO:0004867">
    <property type="term" value="F:serine-type endopeptidase inhibitor activity"/>
    <property type="evidence" value="ECO:0007669"/>
    <property type="project" value="InterPro"/>
</dbReference>
<dbReference type="OrthoDB" id="997196at2"/>
<evidence type="ECO:0000313" key="3">
    <source>
        <dbReference type="Proteomes" id="UP000198883"/>
    </source>
</evidence>
<proteinExistence type="inferred from homology"/>
<dbReference type="AlphaFoldDB" id="A0A1H7VMW0"/>